<organism evidence="1 2">
    <name type="scientific">Acinetobacter baumannii 1462234</name>
    <dbReference type="NCBI Taxonomy" id="1310646"/>
    <lineage>
        <taxon>Bacteria</taxon>
        <taxon>Pseudomonadati</taxon>
        <taxon>Pseudomonadota</taxon>
        <taxon>Gammaproteobacteria</taxon>
        <taxon>Moraxellales</taxon>
        <taxon>Moraxellaceae</taxon>
        <taxon>Acinetobacter</taxon>
        <taxon>Acinetobacter calcoaceticus/baumannii complex</taxon>
    </lineage>
</organism>
<evidence type="ECO:0000313" key="1">
    <source>
        <dbReference type="EMBL" id="EXB64965.1"/>
    </source>
</evidence>
<name>A0A9P2XM75_ACIBA</name>
<dbReference type="EMBL" id="JEWR01000005">
    <property type="protein sequence ID" value="EXB64965.1"/>
    <property type="molecule type" value="Genomic_DNA"/>
</dbReference>
<dbReference type="AlphaFoldDB" id="A0A9P2XM75"/>
<comment type="caution">
    <text evidence="1">The sequence shown here is derived from an EMBL/GenBank/DDBJ whole genome shotgun (WGS) entry which is preliminary data.</text>
</comment>
<dbReference type="Proteomes" id="UP000020865">
    <property type="component" value="Unassembled WGS sequence"/>
</dbReference>
<evidence type="ECO:0000313" key="2">
    <source>
        <dbReference type="Proteomes" id="UP000020865"/>
    </source>
</evidence>
<gene>
    <name evidence="1" type="ORF">J545_0749</name>
</gene>
<accession>A0A9P2XM75</accession>
<sequence>MERLDRRALYFIVSSELLKELCLSLIRWFLQSKQGIDQRKSEKYLRIYLDK</sequence>
<proteinExistence type="predicted"/>
<reference evidence="1 2" key="1">
    <citation type="submission" date="2014-02" db="EMBL/GenBank/DDBJ databases">
        <title>Comparative genomics and transcriptomics to identify genetic mechanisms underlying the emergence of carbapenem resistant Acinetobacter baumannii (CRAb).</title>
        <authorList>
            <person name="Harris A.D."/>
            <person name="Johnson K.J."/>
            <person name="George J."/>
            <person name="Shefchek K."/>
            <person name="Daugherty S.C."/>
            <person name="Parankush S."/>
            <person name="Sadzewicz L."/>
            <person name="Tallon L."/>
            <person name="Sengamalay N."/>
            <person name="Hazen T.H."/>
            <person name="Rasko D.A."/>
        </authorList>
    </citation>
    <scope>NUCLEOTIDE SEQUENCE [LARGE SCALE GENOMIC DNA]</scope>
    <source>
        <strain evidence="1 2">1462234</strain>
    </source>
</reference>
<protein>
    <submittedName>
        <fullName evidence="1">Uncharacterized protein</fullName>
    </submittedName>
</protein>